<dbReference type="GO" id="GO:0016740">
    <property type="term" value="F:transferase activity"/>
    <property type="evidence" value="ECO:0007669"/>
    <property type="project" value="UniProtKB-KW"/>
</dbReference>
<accession>A0A8H7C0D4</accession>
<keyword evidence="2" id="KW-0805">Transcription regulation</keyword>
<sequence length="212" mass="24539">MASNKRIKGISAVRPIYYGNIAVPLTGKRATESDHTHKWTVMVRGLNNEDISYYVKKVVFRLHETYANPLRTVEQPPFELHETGWGEFEIMIKIHFHPVACEKPVTLYHHLRLHPYEDDPSGGEWPKDKPVTSFFYDELVFNEPTEAFYQLLNEHHALNPNLPAKKSTKDSTAPQFSLQLEQEEIDRLDNAQREVNSQIAALKQRMAALEQE</sequence>
<evidence type="ECO:0000256" key="6">
    <source>
        <dbReference type="SAM" id="Coils"/>
    </source>
</evidence>
<dbReference type="Gene3D" id="2.60.40.1970">
    <property type="entry name" value="YEATS domain"/>
    <property type="match status" value="1"/>
</dbReference>
<dbReference type="PANTHER" id="PTHR47573">
    <property type="entry name" value="PROTEIN AF-9 HOMOLOG"/>
    <property type="match status" value="1"/>
</dbReference>
<organism evidence="8 9">
    <name type="scientific">Apophysomyces ossiformis</name>
    <dbReference type="NCBI Taxonomy" id="679940"/>
    <lineage>
        <taxon>Eukaryota</taxon>
        <taxon>Fungi</taxon>
        <taxon>Fungi incertae sedis</taxon>
        <taxon>Mucoromycota</taxon>
        <taxon>Mucoromycotina</taxon>
        <taxon>Mucoromycetes</taxon>
        <taxon>Mucorales</taxon>
        <taxon>Mucorineae</taxon>
        <taxon>Mucoraceae</taxon>
        <taxon>Apophysomyces</taxon>
    </lineage>
</organism>
<dbReference type="InterPro" id="IPR055129">
    <property type="entry name" value="YEATS_dom"/>
</dbReference>
<proteinExistence type="predicted"/>
<gene>
    <name evidence="8" type="primary">YAF9</name>
    <name evidence="8" type="ORF">EC973_000195</name>
</gene>
<keyword evidence="8" id="KW-0808">Transferase</keyword>
<keyword evidence="4 5" id="KW-0539">Nucleus</keyword>
<protein>
    <recommendedName>
        <fullName evidence="1">Protein AF-9 homolog</fullName>
    </recommendedName>
</protein>
<dbReference type="GO" id="GO:0006355">
    <property type="term" value="P:regulation of DNA-templated transcription"/>
    <property type="evidence" value="ECO:0007669"/>
    <property type="project" value="InterPro"/>
</dbReference>
<feature type="domain" description="YEATS" evidence="7">
    <location>
        <begin position="6"/>
        <end position="155"/>
    </location>
</feature>
<keyword evidence="3" id="KW-0804">Transcription</keyword>
<dbReference type="InterPro" id="IPR005033">
    <property type="entry name" value="YEATS"/>
</dbReference>
<evidence type="ECO:0000256" key="3">
    <source>
        <dbReference type="ARBA" id="ARBA00023163"/>
    </source>
</evidence>
<name>A0A8H7C0D4_9FUNG</name>
<evidence type="ECO:0000313" key="8">
    <source>
        <dbReference type="EMBL" id="KAF7731387.1"/>
    </source>
</evidence>
<comment type="subcellular location">
    <subcellularLocation>
        <location evidence="5">Nucleus</location>
    </subcellularLocation>
</comment>
<dbReference type="InterPro" id="IPR038704">
    <property type="entry name" value="YEAST_sf"/>
</dbReference>
<dbReference type="Pfam" id="PF03366">
    <property type="entry name" value="YEATS"/>
    <property type="match status" value="1"/>
</dbReference>
<dbReference type="OrthoDB" id="16041at2759"/>
<dbReference type="GO" id="GO:0000785">
    <property type="term" value="C:chromatin"/>
    <property type="evidence" value="ECO:0007669"/>
    <property type="project" value="UniProtKB-ARBA"/>
</dbReference>
<evidence type="ECO:0000256" key="4">
    <source>
        <dbReference type="ARBA" id="ARBA00023242"/>
    </source>
</evidence>
<evidence type="ECO:0000313" key="9">
    <source>
        <dbReference type="Proteomes" id="UP000605846"/>
    </source>
</evidence>
<evidence type="ECO:0000256" key="2">
    <source>
        <dbReference type="ARBA" id="ARBA00023015"/>
    </source>
</evidence>
<dbReference type="Proteomes" id="UP000605846">
    <property type="component" value="Unassembled WGS sequence"/>
</dbReference>
<dbReference type="EMBL" id="JABAYA010000010">
    <property type="protein sequence ID" value="KAF7731387.1"/>
    <property type="molecule type" value="Genomic_DNA"/>
</dbReference>
<dbReference type="AlphaFoldDB" id="A0A8H7C0D4"/>
<dbReference type="CDD" id="cd16908">
    <property type="entry name" value="YEATS_Yaf9_like"/>
    <property type="match status" value="1"/>
</dbReference>
<keyword evidence="9" id="KW-1185">Reference proteome</keyword>
<dbReference type="PANTHER" id="PTHR47573:SF1">
    <property type="entry name" value="PROTEIN AF-9 HOMOLOG"/>
    <property type="match status" value="1"/>
</dbReference>
<feature type="coiled-coil region" evidence="6">
    <location>
        <begin position="178"/>
        <end position="212"/>
    </location>
</feature>
<dbReference type="GO" id="GO:0005634">
    <property type="term" value="C:nucleus"/>
    <property type="evidence" value="ECO:0007669"/>
    <property type="project" value="UniProtKB-SubCell"/>
</dbReference>
<evidence type="ECO:0000256" key="5">
    <source>
        <dbReference type="PROSITE-ProRule" id="PRU00376"/>
    </source>
</evidence>
<comment type="caution">
    <text evidence="8">The sequence shown here is derived from an EMBL/GenBank/DDBJ whole genome shotgun (WGS) entry which is preliminary data.</text>
</comment>
<reference evidence="8" key="1">
    <citation type="submission" date="2020-01" db="EMBL/GenBank/DDBJ databases">
        <title>Genome Sequencing of Three Apophysomyces-Like Fungal Strains Confirms a Novel Fungal Genus in the Mucoromycota with divergent Burkholderia-like Endosymbiotic Bacteria.</title>
        <authorList>
            <person name="Stajich J.E."/>
            <person name="Macias A.M."/>
            <person name="Carter-House D."/>
            <person name="Lovett B."/>
            <person name="Kasson L.R."/>
            <person name="Berry K."/>
            <person name="Grigoriev I."/>
            <person name="Chang Y."/>
            <person name="Spatafora J."/>
            <person name="Kasson M.T."/>
        </authorList>
    </citation>
    <scope>NUCLEOTIDE SEQUENCE</scope>
    <source>
        <strain evidence="8">NRRL A-21654</strain>
    </source>
</reference>
<evidence type="ECO:0000256" key="1">
    <source>
        <dbReference type="ARBA" id="ARBA00022408"/>
    </source>
</evidence>
<evidence type="ECO:0000259" key="7">
    <source>
        <dbReference type="PROSITE" id="PS51037"/>
    </source>
</evidence>
<dbReference type="PROSITE" id="PS51037">
    <property type="entry name" value="YEATS"/>
    <property type="match status" value="1"/>
</dbReference>
<keyword evidence="6" id="KW-0175">Coiled coil</keyword>